<comment type="subcellular location">
    <subcellularLocation>
        <location evidence="1">Membrane</location>
        <topology evidence="1">Multi-pass membrane protein</topology>
    </subcellularLocation>
</comment>
<evidence type="ECO:0000256" key="2">
    <source>
        <dbReference type="ARBA" id="ARBA00022692"/>
    </source>
</evidence>
<dbReference type="RefSeq" id="WP_202103551.1">
    <property type="nucleotide sequence ID" value="NZ_JAERTY010000008.1"/>
</dbReference>
<evidence type="ECO:0000256" key="1">
    <source>
        <dbReference type="ARBA" id="ARBA00004141"/>
    </source>
</evidence>
<dbReference type="Pfam" id="PF07291">
    <property type="entry name" value="MauE"/>
    <property type="match status" value="1"/>
</dbReference>
<dbReference type="NCBIfam" id="NF045576">
    <property type="entry name" value="BT_3928_fam"/>
    <property type="match status" value="1"/>
</dbReference>
<evidence type="ECO:0000256" key="4">
    <source>
        <dbReference type="ARBA" id="ARBA00023136"/>
    </source>
</evidence>
<feature type="transmembrane region" description="Helical" evidence="5">
    <location>
        <begin position="134"/>
        <end position="151"/>
    </location>
</feature>
<dbReference type="EMBL" id="JAERTY010000008">
    <property type="protein sequence ID" value="MBL1409832.1"/>
    <property type="molecule type" value="Genomic_DNA"/>
</dbReference>
<comment type="caution">
    <text evidence="7">The sequence shown here is derived from an EMBL/GenBank/DDBJ whole genome shotgun (WGS) entry which is preliminary data.</text>
</comment>
<evidence type="ECO:0000259" key="6">
    <source>
        <dbReference type="Pfam" id="PF07291"/>
    </source>
</evidence>
<feature type="transmembrane region" description="Helical" evidence="5">
    <location>
        <begin position="19"/>
        <end position="38"/>
    </location>
</feature>
<name>A0ABS1R554_9SPHI</name>
<evidence type="ECO:0000256" key="5">
    <source>
        <dbReference type="SAM" id="Phobius"/>
    </source>
</evidence>
<evidence type="ECO:0000256" key="3">
    <source>
        <dbReference type="ARBA" id="ARBA00022989"/>
    </source>
</evidence>
<organism evidence="7 8">
    <name type="scientific">Sphingobacterium faecale</name>
    <dbReference type="NCBI Taxonomy" id="2803775"/>
    <lineage>
        <taxon>Bacteria</taxon>
        <taxon>Pseudomonadati</taxon>
        <taxon>Bacteroidota</taxon>
        <taxon>Sphingobacteriia</taxon>
        <taxon>Sphingobacteriales</taxon>
        <taxon>Sphingobacteriaceae</taxon>
        <taxon>Sphingobacterium</taxon>
    </lineage>
</organism>
<keyword evidence="3 5" id="KW-1133">Transmembrane helix</keyword>
<feature type="transmembrane region" description="Helical" evidence="5">
    <location>
        <begin position="93"/>
        <end position="114"/>
    </location>
</feature>
<reference evidence="7 8" key="1">
    <citation type="submission" date="2021-01" db="EMBL/GenBank/DDBJ databases">
        <title>C459-1 draft genome sequence.</title>
        <authorList>
            <person name="Zhang X.-F."/>
        </authorList>
    </citation>
    <scope>NUCLEOTIDE SEQUENCE [LARGE SCALE GENOMIC DNA]</scope>
    <source>
        <strain evidence="8">C459-1</strain>
    </source>
</reference>
<feature type="transmembrane region" description="Helical" evidence="5">
    <location>
        <begin position="163"/>
        <end position="187"/>
    </location>
</feature>
<evidence type="ECO:0000313" key="8">
    <source>
        <dbReference type="Proteomes" id="UP000625283"/>
    </source>
</evidence>
<proteinExistence type="predicted"/>
<accession>A0ABS1R554</accession>
<feature type="transmembrane region" description="Helical" evidence="5">
    <location>
        <begin position="65"/>
        <end position="86"/>
    </location>
</feature>
<dbReference type="InterPro" id="IPR009908">
    <property type="entry name" value="Methylamine_util_MauE"/>
</dbReference>
<keyword evidence="4 5" id="KW-0472">Membrane</keyword>
<keyword evidence="2 5" id="KW-0812">Transmembrane</keyword>
<protein>
    <submittedName>
        <fullName evidence="7">DoxX family protein</fullName>
    </submittedName>
</protein>
<sequence>MSNTSYYAPLKNNKYSPDFLLWISRLFVGFLFIFSGLIKANDPMGFGYKLQEYFHVLYLNFLNDYATWIAVAICAFEIILGALLVLGIAGRKVAWGLLLLIIFFTFLTFYSAFFEVVSSCGCFGDAIPLTPWQSFIKDLILLIFILVIFAKRKKIEPLVASSFTNNLLSFFVIILSFGIGIYTISYLPFVDFLPYKEGNNIPKLMEIPEGAEQDEYEHIYALKNKTTNEEKKMTDKEYMDQKIWEDENWEVIGEPESKLIKKGYQVPIPDLIISDAEGNDLTQEVINNPYYNFVVTSVDVTKLSPSDLVALDRINQTIRALSTDFNIRAILLTASSANDVSYLDDQLDLVLETFYADAVPLKSMVRSNPGIMLLQNGTVIKKWSKHAFPSKEKLIETYLKTQ</sequence>
<keyword evidence="8" id="KW-1185">Reference proteome</keyword>
<evidence type="ECO:0000313" key="7">
    <source>
        <dbReference type="EMBL" id="MBL1409832.1"/>
    </source>
</evidence>
<gene>
    <name evidence="7" type="ORF">JKG61_13810</name>
</gene>
<feature type="domain" description="Methylamine utilisation protein MauE" evidence="6">
    <location>
        <begin position="19"/>
        <end position="149"/>
    </location>
</feature>
<dbReference type="Proteomes" id="UP000625283">
    <property type="component" value="Unassembled WGS sequence"/>
</dbReference>